<protein>
    <recommendedName>
        <fullName evidence="4">Guanylate cyclase domain-containing protein</fullName>
    </recommendedName>
</protein>
<keyword evidence="3" id="KW-1185">Reference proteome</keyword>
<evidence type="ECO:0000256" key="1">
    <source>
        <dbReference type="SAM" id="MobiDB-lite"/>
    </source>
</evidence>
<feature type="non-terminal residue" evidence="2">
    <location>
        <position position="146"/>
    </location>
</feature>
<gene>
    <name evidence="2" type="ORF">Agub_g11275</name>
</gene>
<dbReference type="SUPFAM" id="SSF55073">
    <property type="entry name" value="Nucleotide cyclase"/>
    <property type="match status" value="1"/>
</dbReference>
<dbReference type="Gene3D" id="3.30.70.1230">
    <property type="entry name" value="Nucleotide cyclase"/>
    <property type="match status" value="1"/>
</dbReference>
<comment type="caution">
    <text evidence="2">The sequence shown here is derived from an EMBL/GenBank/DDBJ whole genome shotgun (WGS) entry which is preliminary data.</text>
</comment>
<evidence type="ECO:0000313" key="2">
    <source>
        <dbReference type="EMBL" id="GFR49257.1"/>
    </source>
</evidence>
<dbReference type="Proteomes" id="UP001054857">
    <property type="component" value="Unassembled WGS sequence"/>
</dbReference>
<dbReference type="AlphaFoldDB" id="A0AAD3DYQ1"/>
<reference evidence="2 3" key="1">
    <citation type="journal article" date="2021" name="Sci. Rep.">
        <title>Genome sequencing of the multicellular alga Astrephomene provides insights into convergent evolution of germ-soma differentiation.</title>
        <authorList>
            <person name="Yamashita S."/>
            <person name="Yamamoto K."/>
            <person name="Matsuzaki R."/>
            <person name="Suzuki S."/>
            <person name="Yamaguchi H."/>
            <person name="Hirooka S."/>
            <person name="Minakuchi Y."/>
            <person name="Miyagishima S."/>
            <person name="Kawachi M."/>
            <person name="Toyoda A."/>
            <person name="Nozaki H."/>
        </authorList>
    </citation>
    <scope>NUCLEOTIDE SEQUENCE [LARGE SCALE GENOMIC DNA]</scope>
    <source>
        <strain evidence="2 3">NIES-4017</strain>
    </source>
</reference>
<organism evidence="2 3">
    <name type="scientific">Astrephomene gubernaculifera</name>
    <dbReference type="NCBI Taxonomy" id="47775"/>
    <lineage>
        <taxon>Eukaryota</taxon>
        <taxon>Viridiplantae</taxon>
        <taxon>Chlorophyta</taxon>
        <taxon>core chlorophytes</taxon>
        <taxon>Chlorophyceae</taxon>
        <taxon>CS clade</taxon>
        <taxon>Chlamydomonadales</taxon>
        <taxon>Astrephomenaceae</taxon>
        <taxon>Astrephomene</taxon>
    </lineage>
</organism>
<dbReference type="InterPro" id="IPR029787">
    <property type="entry name" value="Nucleotide_cyclase"/>
</dbReference>
<feature type="compositionally biased region" description="Gly residues" evidence="1">
    <location>
        <begin position="43"/>
        <end position="55"/>
    </location>
</feature>
<name>A0AAD3DYQ1_9CHLO</name>
<evidence type="ECO:0008006" key="4">
    <source>
        <dbReference type="Google" id="ProtNLM"/>
    </source>
</evidence>
<accession>A0AAD3DYQ1</accession>
<feature type="region of interest" description="Disordered" evidence="1">
    <location>
        <begin position="33"/>
        <end position="95"/>
    </location>
</feature>
<feature type="compositionally biased region" description="Low complexity" evidence="1">
    <location>
        <begin position="56"/>
        <end position="83"/>
    </location>
</feature>
<evidence type="ECO:0000313" key="3">
    <source>
        <dbReference type="Proteomes" id="UP001054857"/>
    </source>
</evidence>
<proteinExistence type="predicted"/>
<sequence length="146" mass="14864">LESLAGLRELEWEEELLEHELCSEEVVVHTSASDPTGAAAAAAGGGGGQQLGGNSSGTATSSTTPAGSGAAHRPQQQQQQGRQGRQHRGGTELQRGLRIKVGLDVGLASHTLTEASGRLSYRGRVMNRAARIAGIAAAGQVLCSGA</sequence>
<dbReference type="EMBL" id="BMAR01000028">
    <property type="protein sequence ID" value="GFR49257.1"/>
    <property type="molecule type" value="Genomic_DNA"/>
</dbReference>
<feature type="non-terminal residue" evidence="2">
    <location>
        <position position="1"/>
    </location>
</feature>